<name>A0ABS5VT38_9BACT</name>
<sequence length="442" mass="49789">MDWIKLLSSHRIGQRRPSDAHQSRSAFEQDFDRIIFSHPFRRLQDKTQVHPLPIHDFVHTRLTHSLEVSSVGRSLGRTVGEVILQRNSALREQFTSLDIGAIVASASLAHDLGNPPFGHAGENAISDFFIENAVGQQFKGLVDEAEWEDLMRFEGNAQGFRILNKNQYGLKLTAATLGAFTKYPCQALFKERDKSKRSQKKFGFFQSEAEMFRLVADELGLIPSSAQSWIRHPLAFLVEAADDICYSIIDLEDGCSLGLVSYTEAKDLFEGVISFSRDKLGKLNQLTSREEKTGYLRALAIGDLTRECSALFLDHEKQILEGTFDTALADVCSSRAALKEIINVSVEKIYRSKNVVEIEASGHEVLPGLLEEFVKTGSYLMQKKNSRKYDNLALLFPAEIVTTIETNPQNNYIMLRYIIDFISGLTDRHALSLYRKIKGIAF</sequence>
<dbReference type="Proteomes" id="UP000772618">
    <property type="component" value="Unassembled WGS sequence"/>
</dbReference>
<dbReference type="PANTHER" id="PTHR11373:SF32">
    <property type="entry name" value="DEOXYGUANOSINETRIPHOSPHATE TRIPHOSPHOHYDROLASE"/>
    <property type="match status" value="1"/>
</dbReference>
<dbReference type="EMBL" id="JAHESD010000034">
    <property type="protein sequence ID" value="MBT1704595.1"/>
    <property type="molecule type" value="Genomic_DNA"/>
</dbReference>
<keyword evidence="4" id="KW-1185">Reference proteome</keyword>
<dbReference type="InterPro" id="IPR003607">
    <property type="entry name" value="HD/PDEase_dom"/>
</dbReference>
<comment type="caution">
    <text evidence="3">The sequence shown here is derived from an EMBL/GenBank/DDBJ whole genome shotgun (WGS) entry which is preliminary data.</text>
</comment>
<dbReference type="NCBIfam" id="TIGR01353">
    <property type="entry name" value="dGTP_triPase"/>
    <property type="match status" value="1"/>
</dbReference>
<dbReference type="InterPro" id="IPR050135">
    <property type="entry name" value="dGTPase-like"/>
</dbReference>
<dbReference type="Pfam" id="PF13286">
    <property type="entry name" value="HD_assoc"/>
    <property type="match status" value="1"/>
</dbReference>
<dbReference type="InterPro" id="IPR006261">
    <property type="entry name" value="dGTPase"/>
</dbReference>
<dbReference type="PANTHER" id="PTHR11373">
    <property type="entry name" value="DEOXYNUCLEOSIDE TRIPHOSPHATE TRIPHOSPHOHYDROLASE"/>
    <property type="match status" value="1"/>
</dbReference>
<keyword evidence="1" id="KW-0378">Hydrolase</keyword>
<dbReference type="Gene3D" id="1.10.3410.10">
    <property type="entry name" value="putative deoxyguanosinetriphosphate triphosphohydrolase like domain"/>
    <property type="match status" value="1"/>
</dbReference>
<accession>A0ABS5VT38</accession>
<organism evidence="3 4">
    <name type="scientific">Chryseosolibacter indicus</name>
    <dbReference type="NCBI Taxonomy" id="2782351"/>
    <lineage>
        <taxon>Bacteria</taxon>
        <taxon>Pseudomonadati</taxon>
        <taxon>Bacteroidota</taxon>
        <taxon>Cytophagia</taxon>
        <taxon>Cytophagales</taxon>
        <taxon>Chryseotaleaceae</taxon>
        <taxon>Chryseosolibacter</taxon>
    </lineage>
</organism>
<dbReference type="Gene3D" id="1.10.3210.10">
    <property type="entry name" value="Hypothetical protein af1432"/>
    <property type="match status" value="1"/>
</dbReference>
<dbReference type="SMART" id="SM00471">
    <property type="entry name" value="HDc"/>
    <property type="match status" value="1"/>
</dbReference>
<dbReference type="RefSeq" id="WP_254154552.1">
    <property type="nucleotide sequence ID" value="NZ_JAHESD010000034.1"/>
</dbReference>
<reference evidence="3 4" key="1">
    <citation type="submission" date="2021-05" db="EMBL/GenBank/DDBJ databases">
        <title>A Polyphasic approach of four new species of the genus Ohtaekwangia: Ohtaekwangia histidinii sp. nov., Ohtaekwangia cretensis sp. nov., Ohtaekwangia indiensis sp. nov., Ohtaekwangia reichenbachii sp. nov. from diverse environment.</title>
        <authorList>
            <person name="Octaviana S."/>
        </authorList>
    </citation>
    <scope>NUCLEOTIDE SEQUENCE [LARGE SCALE GENOMIC DNA]</scope>
    <source>
        <strain evidence="3 4">PWU20</strain>
    </source>
</reference>
<proteinExistence type="predicted"/>
<dbReference type="NCBIfam" id="NF002205">
    <property type="entry name" value="PRK01096.1"/>
    <property type="match status" value="1"/>
</dbReference>
<dbReference type="InterPro" id="IPR027432">
    <property type="entry name" value="dGTP_triphosphohydrolase_C"/>
</dbReference>
<dbReference type="InterPro" id="IPR026875">
    <property type="entry name" value="PHydrolase_assoc_dom"/>
</dbReference>
<protein>
    <submittedName>
        <fullName evidence="3">Deoxyguanosinetriphosphate triphosphohydrolase</fullName>
    </submittedName>
</protein>
<dbReference type="InterPro" id="IPR023293">
    <property type="entry name" value="dGTP_triP_hydro_central_sf"/>
</dbReference>
<evidence type="ECO:0000313" key="4">
    <source>
        <dbReference type="Proteomes" id="UP000772618"/>
    </source>
</evidence>
<evidence type="ECO:0000259" key="2">
    <source>
        <dbReference type="SMART" id="SM00471"/>
    </source>
</evidence>
<dbReference type="Gene3D" id="1.10.3550.10">
    <property type="entry name" value="eoxyguanosinetriphosphate triphosphohydrolase domain-like"/>
    <property type="match status" value="1"/>
</dbReference>
<feature type="domain" description="HD/PDEase" evidence="2">
    <location>
        <begin position="57"/>
        <end position="256"/>
    </location>
</feature>
<evidence type="ECO:0000313" key="3">
    <source>
        <dbReference type="EMBL" id="MBT1704595.1"/>
    </source>
</evidence>
<gene>
    <name evidence="3" type="ORF">KK060_14980</name>
</gene>
<evidence type="ECO:0000256" key="1">
    <source>
        <dbReference type="ARBA" id="ARBA00022801"/>
    </source>
</evidence>
<dbReference type="SUPFAM" id="SSF109604">
    <property type="entry name" value="HD-domain/PDEase-like"/>
    <property type="match status" value="1"/>
</dbReference>